<protein>
    <recommendedName>
        <fullName evidence="4">Sld7 C-terminal domain-containing protein</fullName>
    </recommendedName>
</protein>
<gene>
    <name evidence="2" type="ORF">K457DRAFT_29909</name>
</gene>
<dbReference type="EMBL" id="KV442024">
    <property type="protein sequence ID" value="OAQ32652.1"/>
    <property type="molecule type" value="Genomic_DNA"/>
</dbReference>
<feature type="compositionally biased region" description="Polar residues" evidence="1">
    <location>
        <begin position="29"/>
        <end position="38"/>
    </location>
</feature>
<accession>A0A197K4S8</accession>
<organism evidence="2 3">
    <name type="scientific">Linnemannia elongata AG-77</name>
    <dbReference type="NCBI Taxonomy" id="1314771"/>
    <lineage>
        <taxon>Eukaryota</taxon>
        <taxon>Fungi</taxon>
        <taxon>Fungi incertae sedis</taxon>
        <taxon>Mucoromycota</taxon>
        <taxon>Mortierellomycotina</taxon>
        <taxon>Mortierellomycetes</taxon>
        <taxon>Mortierellales</taxon>
        <taxon>Mortierellaceae</taxon>
        <taxon>Linnemannia</taxon>
    </lineage>
</organism>
<dbReference type="OrthoDB" id="2431874at2759"/>
<feature type="region of interest" description="Disordered" evidence="1">
    <location>
        <begin position="486"/>
        <end position="506"/>
    </location>
</feature>
<sequence>MDTQDDALISQENTPPLLPVLNEHKGYITNPSKETNFVNGAHQPPSITTNEAIPLDEDSIFSFRKKKPSSKPVRSSPRRSPLMTSPHSARRNNRDSNNSSSSILTSPSVRPLRGKAAVQEELSLESVRSVTFAAGTLSNGSSPYSTPKKGGSSRSTSSSQEDLSPLQRWDTIWKCSWIVPALVPVNNTAAINSSITTTTARKSTAGFPQRKSASLSTQQAVFDGKGGIKVQGTVTELPGIVFALPSAVSAVTTSLDELSLQDQTAIRRENVEMHLVARIRICTFPIFLLAPGCAEPCRIFTSPDSQASSQFLTEMLNDEDVAYMKEQSMAGVETAMGSIGLLLRVAPKIGPIGKKKGASTNNLKQEINPFMMPVTLGPSDDEPKTDPVASTGEKTGSQRKLFQETSMFLVYGALVKEKQPTSRHAEPIISFFAYPLVDQASLMDHILLNTRSFDRMKQETEKTEVKQEKVAEDFVSYDDPVVDSIMNGCDSEQESGYSSDRATRKDIDLDEDDSLHQEMELLRAIERNKSWAPYVVTSTTLPPPLPGPSSATRDSTNSSTTTSKEVKKERSLSRAQTMENVSTTKKDGSSRSTSATAFSRHRSMDGHASGSRGGLASAHVAATRPVRKGISRIKSPSRAPQKPLDVTTEGLRRKLLGPGSIRKTLTNTTSTNGVATEGSAVRRTSFSSMHIGMKSPSRRAAASGSRGSSSPAIADDIPDLMTMMKMKKRQNIERAALAAATAAGGSGEGDNDDDPFSAPSPLRSRTTTKGITGRAGGGRRSSDSGSAGNSNPFLVTLKNIQSEEQQEMVLEREQEQQDQGQGDDEMFEAKPTKAAVAAAVAAAVPPPPTQTSSSHARSQPAPLPTASSLIGDAPITSTSSKSIESRNQATIKGLTASVLSKNNIGPGHEEYEECADHLYRTVTFAMRKDINTKVYHLEELERLMDRHASMM</sequence>
<feature type="region of interest" description="Disordered" evidence="1">
    <location>
        <begin position="1"/>
        <end position="114"/>
    </location>
</feature>
<feature type="compositionally biased region" description="Low complexity" evidence="1">
    <location>
        <begin position="95"/>
        <end position="110"/>
    </location>
</feature>
<dbReference type="Proteomes" id="UP000078512">
    <property type="component" value="Unassembled WGS sequence"/>
</dbReference>
<evidence type="ECO:0008006" key="4">
    <source>
        <dbReference type="Google" id="ProtNLM"/>
    </source>
</evidence>
<keyword evidence="3" id="KW-1185">Reference proteome</keyword>
<reference evidence="2 3" key="1">
    <citation type="submission" date="2016-05" db="EMBL/GenBank/DDBJ databases">
        <title>Genome sequencing reveals origins of a unique bacterial endosymbiosis in the earliest lineages of terrestrial Fungi.</title>
        <authorList>
            <consortium name="DOE Joint Genome Institute"/>
            <person name="Uehling J."/>
            <person name="Gryganskyi A."/>
            <person name="Hameed K."/>
            <person name="Tschaplinski T."/>
            <person name="Misztal P."/>
            <person name="Wu S."/>
            <person name="Desiro A."/>
            <person name="Vande Pol N."/>
            <person name="Du Z.-Y."/>
            <person name="Zienkiewicz A."/>
            <person name="Zienkiewicz K."/>
            <person name="Morin E."/>
            <person name="Tisserant E."/>
            <person name="Splivallo R."/>
            <person name="Hainaut M."/>
            <person name="Henrissat B."/>
            <person name="Ohm R."/>
            <person name="Kuo A."/>
            <person name="Yan J."/>
            <person name="Lipzen A."/>
            <person name="Nolan M."/>
            <person name="Labutti K."/>
            <person name="Barry K."/>
            <person name="Goldstein A."/>
            <person name="Labbe J."/>
            <person name="Schadt C."/>
            <person name="Tuskan G."/>
            <person name="Grigoriev I."/>
            <person name="Martin F."/>
            <person name="Vilgalys R."/>
            <person name="Bonito G."/>
        </authorList>
    </citation>
    <scope>NUCLEOTIDE SEQUENCE [LARGE SCALE GENOMIC DNA]</scope>
    <source>
        <strain evidence="2 3">AG-77</strain>
    </source>
</reference>
<feature type="region of interest" description="Disordered" evidence="1">
    <location>
        <begin position="135"/>
        <end position="163"/>
    </location>
</feature>
<evidence type="ECO:0000313" key="2">
    <source>
        <dbReference type="EMBL" id="OAQ32652.1"/>
    </source>
</evidence>
<evidence type="ECO:0000256" key="1">
    <source>
        <dbReference type="SAM" id="MobiDB-lite"/>
    </source>
</evidence>
<feature type="region of interest" description="Disordered" evidence="1">
    <location>
        <begin position="690"/>
        <end position="716"/>
    </location>
</feature>
<feature type="compositionally biased region" description="Low complexity" evidence="1">
    <location>
        <begin position="145"/>
        <end position="159"/>
    </location>
</feature>
<feature type="compositionally biased region" description="Low complexity" evidence="1">
    <location>
        <begin position="698"/>
        <end position="712"/>
    </location>
</feature>
<proteinExistence type="predicted"/>
<feature type="region of interest" description="Disordered" evidence="1">
    <location>
        <begin position="539"/>
        <end position="650"/>
    </location>
</feature>
<feature type="compositionally biased region" description="Polar residues" evidence="1">
    <location>
        <begin position="875"/>
        <end position="886"/>
    </location>
</feature>
<feature type="region of interest" description="Disordered" evidence="1">
    <location>
        <begin position="844"/>
        <end position="886"/>
    </location>
</feature>
<feature type="region of interest" description="Disordered" evidence="1">
    <location>
        <begin position="372"/>
        <end position="397"/>
    </location>
</feature>
<feature type="compositionally biased region" description="Low complexity" evidence="1">
    <location>
        <begin position="548"/>
        <end position="563"/>
    </location>
</feature>
<feature type="compositionally biased region" description="Low complexity" evidence="1">
    <location>
        <begin position="70"/>
        <end position="81"/>
    </location>
</feature>
<feature type="compositionally biased region" description="Polar residues" evidence="1">
    <location>
        <begin position="573"/>
        <end position="583"/>
    </location>
</feature>
<feature type="region of interest" description="Disordered" evidence="1">
    <location>
        <begin position="737"/>
        <end position="792"/>
    </location>
</feature>
<dbReference type="AlphaFoldDB" id="A0A197K4S8"/>
<evidence type="ECO:0000313" key="3">
    <source>
        <dbReference type="Proteomes" id="UP000078512"/>
    </source>
</evidence>
<name>A0A197K4S8_9FUNG</name>